<feature type="compositionally biased region" description="Low complexity" evidence="2">
    <location>
        <begin position="1112"/>
        <end position="1122"/>
    </location>
</feature>
<evidence type="ECO:0000256" key="2">
    <source>
        <dbReference type="SAM" id="MobiDB-lite"/>
    </source>
</evidence>
<evidence type="ECO:0000256" key="1">
    <source>
        <dbReference type="ARBA" id="ARBA00022884"/>
    </source>
</evidence>
<dbReference type="GO" id="GO:0003723">
    <property type="term" value="F:RNA binding"/>
    <property type="evidence" value="ECO:0007669"/>
    <property type="project" value="UniProtKB-KW"/>
</dbReference>
<dbReference type="Pfam" id="PF12938">
    <property type="entry name" value="M_domain"/>
    <property type="match status" value="1"/>
</dbReference>
<dbReference type="SUPFAM" id="SSF46934">
    <property type="entry name" value="UBA-like"/>
    <property type="match status" value="1"/>
</dbReference>
<feature type="compositionally biased region" description="Basic residues" evidence="2">
    <location>
        <begin position="247"/>
        <end position="258"/>
    </location>
</feature>
<dbReference type="SUPFAM" id="SSF54928">
    <property type="entry name" value="RNA-binding domain, RBD"/>
    <property type="match status" value="1"/>
</dbReference>
<dbReference type="PANTHER" id="PTHR13020:SF25">
    <property type="entry name" value="PROTEIN GAWKY"/>
    <property type="match status" value="1"/>
</dbReference>
<dbReference type="GO" id="GO:0000932">
    <property type="term" value="C:P-body"/>
    <property type="evidence" value="ECO:0007669"/>
    <property type="project" value="TreeGrafter"/>
</dbReference>
<dbReference type="Gene3D" id="1.10.8.10">
    <property type="entry name" value="DNA helicase RuvA subunit, C-terminal domain"/>
    <property type="match status" value="1"/>
</dbReference>
<evidence type="ECO:0000313" key="4">
    <source>
        <dbReference type="EMBL" id="MBW35938.1"/>
    </source>
</evidence>
<dbReference type="InterPro" id="IPR015940">
    <property type="entry name" value="UBA"/>
</dbReference>
<accession>A0A2M4A5N2</accession>
<feature type="compositionally biased region" description="Low complexity" evidence="2">
    <location>
        <begin position="55"/>
        <end position="74"/>
    </location>
</feature>
<feature type="region of interest" description="Disordered" evidence="2">
    <location>
        <begin position="1"/>
        <end position="134"/>
    </location>
</feature>
<feature type="region of interest" description="Disordered" evidence="2">
    <location>
        <begin position="1239"/>
        <end position="1260"/>
    </location>
</feature>
<feature type="region of interest" description="Disordered" evidence="2">
    <location>
        <begin position="1202"/>
        <end position="1227"/>
    </location>
</feature>
<feature type="compositionally biased region" description="Polar residues" evidence="2">
    <location>
        <begin position="1516"/>
        <end position="1527"/>
    </location>
</feature>
<dbReference type="Gene3D" id="3.30.70.330">
    <property type="match status" value="1"/>
</dbReference>
<feature type="compositionally biased region" description="Low complexity" evidence="2">
    <location>
        <begin position="8"/>
        <end position="25"/>
    </location>
</feature>
<feature type="compositionally biased region" description="Low complexity" evidence="2">
    <location>
        <begin position="1011"/>
        <end position="1020"/>
    </location>
</feature>
<dbReference type="Pfam" id="PF00076">
    <property type="entry name" value="RRM_1"/>
    <property type="match status" value="1"/>
</dbReference>
<feature type="region of interest" description="Disordered" evidence="2">
    <location>
        <begin position="860"/>
        <end position="909"/>
    </location>
</feature>
<keyword evidence="1" id="KW-0694">RNA-binding</keyword>
<dbReference type="InterPro" id="IPR041971">
    <property type="entry name" value="Gawky_UBA"/>
</dbReference>
<feature type="domain" description="UBA" evidence="3">
    <location>
        <begin position="721"/>
        <end position="761"/>
    </location>
</feature>
<protein>
    <recommendedName>
        <fullName evidence="3">UBA domain-containing protein</fullName>
    </recommendedName>
</protein>
<feature type="region of interest" description="Disordered" evidence="2">
    <location>
        <begin position="1351"/>
        <end position="1370"/>
    </location>
</feature>
<dbReference type="GO" id="GO:0035195">
    <property type="term" value="P:miRNA-mediated post-transcriptional gene silencing"/>
    <property type="evidence" value="ECO:0007669"/>
    <property type="project" value="TreeGrafter"/>
</dbReference>
<feature type="compositionally biased region" description="Low complexity" evidence="2">
    <location>
        <begin position="84"/>
        <end position="103"/>
    </location>
</feature>
<feature type="compositionally biased region" description="Basic and acidic residues" evidence="2">
    <location>
        <begin position="1136"/>
        <end position="1150"/>
    </location>
</feature>
<reference evidence="4" key="1">
    <citation type="submission" date="2018-01" db="EMBL/GenBank/DDBJ databases">
        <title>An insight into the sialome of Amazonian anophelines.</title>
        <authorList>
            <person name="Ribeiro J.M."/>
            <person name="Scarpassa V."/>
            <person name="Calvo E."/>
        </authorList>
    </citation>
    <scope>NUCLEOTIDE SEQUENCE</scope>
    <source>
        <tissue evidence="4">Salivary glands</tissue>
    </source>
</reference>
<sequence>MPPSAWGNANSNNNNPTQPTPQQQQQHHHRQMNSSTSSTIDTVNSNGGTGGGPKGNASSSNPTPNAWNNTATAAQNHRGGGHQQANVHHPSNNNNNNNMVNSNGAGGGAVGQQQQQPQNAGNNGANGGGTAKNPQLEQLNTMREALFAQDGWGCEHVNQDTNWEVPGSPEPTAPAAGGASAGGGALAGAGANPMAGSAVNTPKTSDGRSAPNGGGGGVGGGWKVSNMNTGTELWESNLRNGAGAGPHNHHHHGLHHQQPKVATAPWVPTNNLGGTWMEDDDNGGPAGTVAVPDPSASAGWNGSGAVGSTIPGAGLVNAAVTSASAWAGSNGAGGWQAAGGPVGGQQPQQTPATISGGLKKDLNEWNAVGGATAAAAGMMLGAGGPNAGGVVPGPSNVSGWNDGRTGVGGFNLATSVGPSGNVITPSTGTGGLGGGELRGDPRGISGRLNGAMDSTASSIVGGMWGGTEHVPGGNMLANKLGGGSALVVNNPGQQWGAGTGTGANGAGSKLAPSGWDDVVNGGRPVSLDEHGGTATMGWGQGAGSNSIALARQNSTGGWKDPMGRPGQQVGIAGGAGAPFARPIGGGPLAIGKAPDAMWGGAAAGGPGGGGGQNTPGIVRNGSWEEASNSNWGVGGETGDKSAAGAGTPWNVELGAPGWNKPLATAGKVGGSVGWPDPGSSDLATAGTMDWCLGGGVKHGTGGSNPLVGKQQPSLHNPLEFVRSSKEYRMLCEMGHKKEEVEFALRAANMNIDEAMDLLRHGVAGGGGWRGAGAGVGGRSLIDDHHGAGFDGGPFAGGPPRIPPLNHAGGGLSYSQNNQAMLNNIAIGPGASLGSLDGATGGPANLVALNSFKYLSQGSAGGGLTGQHHPSFNQVGVVGVGGRGQQQQQQQQHHHHQHQHQQQQQLAAAAAAQPSNQQLRMLVQQIQLAVQSGFLNHQILNQPLAPQTLILLNQLLNHIKQMQMTQSNLARSGTTGGVSAVQLTLAINKHKSQIAQLQQQIAAQQSIYLKQQQQQQQQGQPGQPGPIPPPSLLPAAAGMGAAGGGPPGGMDFLRQQHDLMALQSNFGELALGKDALLTTAGTASVFTASVVPVSLALAGHAGAGVSGAGNAGSNGNSSSSSSSTSQQSRLNQWKLPSLEKDPSAGKDDLTDFSRAPGPASLAKSTITTQATTGSGNLDILGLVQDGWPAGLEQPRRTNLVADGWPEQADESDGKDWTTGNGGTPPPDNSAFSDLVPEFEPGKPWKGTQMKIEDDPSITPGSVARSPLSIATAAKDSELFAAASADSKAGGISPSSSSVALTDAGTISGGGLDLTSSAWSFSTAGTSPSTVVSTVIGAGTDVWSAPIGKLSAATRGPPPGLGGANGSKHVGSTGGVASRISASATWGNASGGTGTAGSWGATGTSWLLLRNLTSQIDASTLRTLCMQHGPILSFHPYPAHGLALCRYSSRDEAMKAQQALNNCPLGASTISAECPASEAEVQTYLQQLGGGTAITATVSSAGTASISSISSQSWRLRNPTAATGGTDTWGSGWPIGRDAGDGSGSTNTSNLWAPLDGGDRETPSSLNSFLPESLLGSELN</sequence>
<dbReference type="InterPro" id="IPR052068">
    <property type="entry name" value="GW182_domain"/>
</dbReference>
<feature type="region of interest" description="Disordered" evidence="2">
    <location>
        <begin position="157"/>
        <end position="287"/>
    </location>
</feature>
<feature type="compositionally biased region" description="Low complexity" evidence="2">
    <location>
        <begin position="111"/>
        <end position="123"/>
    </location>
</feature>
<name>A0A2M4A5N2_9DIPT</name>
<dbReference type="InterPro" id="IPR012677">
    <property type="entry name" value="Nucleotide-bd_a/b_plait_sf"/>
</dbReference>
<evidence type="ECO:0000259" key="3">
    <source>
        <dbReference type="PROSITE" id="PS50030"/>
    </source>
</evidence>
<dbReference type="EMBL" id="GGFK01002617">
    <property type="protein sequence ID" value="MBW35938.1"/>
    <property type="molecule type" value="Transcribed_RNA"/>
</dbReference>
<dbReference type="PROSITE" id="PS50030">
    <property type="entry name" value="UBA"/>
    <property type="match status" value="1"/>
</dbReference>
<feature type="region of interest" description="Disordered" evidence="2">
    <location>
        <begin position="1516"/>
        <end position="1578"/>
    </location>
</feature>
<dbReference type="PANTHER" id="PTHR13020">
    <property type="entry name" value="TRINUCLEOTIDE REPEAT-CONTAINING GENE 6"/>
    <property type="match status" value="1"/>
</dbReference>
<dbReference type="InterPro" id="IPR026805">
    <property type="entry name" value="GW182_M_dom"/>
</dbReference>
<feature type="compositionally biased region" description="Gly residues" evidence="2">
    <location>
        <begin position="212"/>
        <end position="222"/>
    </location>
</feature>
<organism evidence="4">
    <name type="scientific">Anopheles triannulatus</name>
    <dbReference type="NCBI Taxonomy" id="58253"/>
    <lineage>
        <taxon>Eukaryota</taxon>
        <taxon>Metazoa</taxon>
        <taxon>Ecdysozoa</taxon>
        <taxon>Arthropoda</taxon>
        <taxon>Hexapoda</taxon>
        <taxon>Insecta</taxon>
        <taxon>Pterygota</taxon>
        <taxon>Neoptera</taxon>
        <taxon>Endopterygota</taxon>
        <taxon>Diptera</taxon>
        <taxon>Nematocera</taxon>
        <taxon>Culicoidea</taxon>
        <taxon>Culicidae</taxon>
        <taxon>Anophelinae</taxon>
        <taxon>Anopheles</taxon>
    </lineage>
</organism>
<proteinExistence type="predicted"/>
<feature type="compositionally biased region" description="Pro residues" evidence="2">
    <location>
        <begin position="1022"/>
        <end position="1031"/>
    </location>
</feature>
<feature type="region of interest" description="Disordered" evidence="2">
    <location>
        <begin position="1011"/>
        <end position="1051"/>
    </location>
</feature>
<dbReference type="GO" id="GO:0005654">
    <property type="term" value="C:nucleoplasm"/>
    <property type="evidence" value="ECO:0007669"/>
    <property type="project" value="TreeGrafter"/>
</dbReference>
<feature type="region of interest" description="Disordered" evidence="2">
    <location>
        <begin position="418"/>
        <end position="440"/>
    </location>
</feature>
<feature type="region of interest" description="Disordered" evidence="2">
    <location>
        <begin position="1108"/>
        <end position="1166"/>
    </location>
</feature>
<feature type="compositionally biased region" description="Low complexity" evidence="2">
    <location>
        <begin position="899"/>
        <end position="909"/>
    </location>
</feature>
<dbReference type="CDD" id="cd14284">
    <property type="entry name" value="UBA_GAWKY"/>
    <property type="match status" value="1"/>
</dbReference>
<dbReference type="InterPro" id="IPR035979">
    <property type="entry name" value="RBD_domain_sf"/>
</dbReference>
<dbReference type="InterPro" id="IPR000504">
    <property type="entry name" value="RRM_dom"/>
</dbReference>
<dbReference type="GO" id="GO:0060213">
    <property type="term" value="P:positive regulation of nuclear-transcribed mRNA poly(A) tail shortening"/>
    <property type="evidence" value="ECO:0007669"/>
    <property type="project" value="TreeGrafter"/>
</dbReference>
<dbReference type="InterPro" id="IPR009060">
    <property type="entry name" value="UBA-like_sf"/>
</dbReference>